<evidence type="ECO:0000256" key="8">
    <source>
        <dbReference type="SAM" id="Phobius"/>
    </source>
</evidence>
<dbReference type="InterPro" id="IPR018076">
    <property type="entry name" value="T2SS_GspF_dom"/>
</dbReference>
<evidence type="ECO:0000256" key="4">
    <source>
        <dbReference type="ARBA" id="ARBA00022692"/>
    </source>
</evidence>
<evidence type="ECO:0000256" key="1">
    <source>
        <dbReference type="ARBA" id="ARBA00004651"/>
    </source>
</evidence>
<keyword evidence="5 8" id="KW-1133">Transmembrane helix</keyword>
<keyword evidence="4 8" id="KW-0812">Transmembrane</keyword>
<feature type="domain" description="Type II secretion system protein GspF" evidence="9">
    <location>
        <begin position="288"/>
        <end position="407"/>
    </location>
</feature>
<organism evidence="10 11">
    <name type="scientific">Oceanipulchritudo coccoides</name>
    <dbReference type="NCBI Taxonomy" id="2706888"/>
    <lineage>
        <taxon>Bacteria</taxon>
        <taxon>Pseudomonadati</taxon>
        <taxon>Verrucomicrobiota</taxon>
        <taxon>Opitutia</taxon>
        <taxon>Puniceicoccales</taxon>
        <taxon>Oceanipulchritudinaceae</taxon>
        <taxon>Oceanipulchritudo</taxon>
    </lineage>
</organism>
<dbReference type="InterPro" id="IPR042094">
    <property type="entry name" value="T2SS_GspF_sf"/>
</dbReference>
<comment type="similarity">
    <text evidence="2">Belongs to the GSP F family.</text>
</comment>
<accession>A0A6B2M0R0</accession>
<protein>
    <submittedName>
        <fullName evidence="10">Type II secretion system F family protein</fullName>
    </submittedName>
</protein>
<feature type="transmembrane region" description="Helical" evidence="8">
    <location>
        <begin position="184"/>
        <end position="206"/>
    </location>
</feature>
<evidence type="ECO:0000313" key="10">
    <source>
        <dbReference type="EMBL" id="NDV62498.1"/>
    </source>
</evidence>
<proteinExistence type="inferred from homology"/>
<comment type="caution">
    <text evidence="10">The sequence shown here is derived from an EMBL/GenBank/DDBJ whole genome shotgun (WGS) entry which is preliminary data.</text>
</comment>
<dbReference type="AlphaFoldDB" id="A0A6B2M0R0"/>
<evidence type="ECO:0000256" key="5">
    <source>
        <dbReference type="ARBA" id="ARBA00022989"/>
    </source>
</evidence>
<sequence>MPRFSYKAIDGTGRQVTGEAESSDRKRLLQQLSQKGLRPVSVESLGEKVSTDESIETSDFFKNSGKRSRFLTVKRSKSSISLEFLKRLLVLLSSGMSLGDAVSLLSRRLSDPQMKDLCEAIWKRLSEGQTLASSMRAHTNVFALSTIHLVEAGEASGNLIAVLERIVAYLEESRDVRKKLVSNLTYPAFVLSTAVGVVIILLTFLLPKIQDMLDQLGGDLPLITQILIGGSEATITFGPFVLATIIALVIGLRQWRRTASGARRTDYWLLRTPIIGRIYLYSNIYGTTNLMSTLLGSGVNTTETLRLVERTIANVILRGKFSLARKQIQEGVSMATAIQRVHYMPDLAMDILTVGENTGNIVNSLNDINKVYREELTKSLNILTTATVAVALGGAILLVAIIAISVVFSVLSVGQSLQL</sequence>
<comment type="subcellular location">
    <subcellularLocation>
        <location evidence="1">Cell membrane</location>
        <topology evidence="1">Multi-pass membrane protein</topology>
    </subcellularLocation>
</comment>
<evidence type="ECO:0000259" key="9">
    <source>
        <dbReference type="Pfam" id="PF00482"/>
    </source>
</evidence>
<reference evidence="10 11" key="1">
    <citation type="submission" date="2020-02" db="EMBL/GenBank/DDBJ databases">
        <title>Albibacoteraceae fam. nov., the first described family within the subdivision 4 Verrucomicrobia.</title>
        <authorList>
            <person name="Xi F."/>
        </authorList>
    </citation>
    <scope>NUCLEOTIDE SEQUENCE [LARGE SCALE GENOMIC DNA]</scope>
    <source>
        <strain evidence="10 11">CK1056</strain>
    </source>
</reference>
<dbReference type="Proteomes" id="UP000478417">
    <property type="component" value="Unassembled WGS sequence"/>
</dbReference>
<feature type="transmembrane region" description="Helical" evidence="8">
    <location>
        <begin position="226"/>
        <end position="250"/>
    </location>
</feature>
<gene>
    <name evidence="10" type="ORF">G0Q06_08555</name>
</gene>
<name>A0A6B2M0R0_9BACT</name>
<keyword evidence="11" id="KW-1185">Reference proteome</keyword>
<keyword evidence="3" id="KW-1003">Cell membrane</keyword>
<dbReference type="Gene3D" id="1.20.81.30">
    <property type="entry name" value="Type II secretion system (T2SS), domain F"/>
    <property type="match status" value="2"/>
</dbReference>
<dbReference type="InterPro" id="IPR003004">
    <property type="entry name" value="GspF/PilC"/>
</dbReference>
<dbReference type="PRINTS" id="PR00812">
    <property type="entry name" value="BCTERIALGSPF"/>
</dbReference>
<evidence type="ECO:0000256" key="3">
    <source>
        <dbReference type="ARBA" id="ARBA00022475"/>
    </source>
</evidence>
<evidence type="ECO:0000313" key="11">
    <source>
        <dbReference type="Proteomes" id="UP000478417"/>
    </source>
</evidence>
<dbReference type="PANTHER" id="PTHR30012">
    <property type="entry name" value="GENERAL SECRETION PATHWAY PROTEIN"/>
    <property type="match status" value="1"/>
</dbReference>
<evidence type="ECO:0000256" key="7">
    <source>
        <dbReference type="SAM" id="MobiDB-lite"/>
    </source>
</evidence>
<dbReference type="EMBL" id="JAAGNX010000002">
    <property type="protein sequence ID" value="NDV62498.1"/>
    <property type="molecule type" value="Genomic_DNA"/>
</dbReference>
<keyword evidence="6 8" id="KW-0472">Membrane</keyword>
<feature type="region of interest" description="Disordered" evidence="7">
    <location>
        <begin position="1"/>
        <end position="27"/>
    </location>
</feature>
<dbReference type="Pfam" id="PF00482">
    <property type="entry name" value="T2SSF"/>
    <property type="match status" value="2"/>
</dbReference>
<evidence type="ECO:0000256" key="6">
    <source>
        <dbReference type="ARBA" id="ARBA00023136"/>
    </source>
</evidence>
<feature type="transmembrane region" description="Helical" evidence="8">
    <location>
        <begin position="380"/>
        <end position="411"/>
    </location>
</feature>
<dbReference type="PANTHER" id="PTHR30012:SF0">
    <property type="entry name" value="TYPE II SECRETION SYSTEM PROTEIN F-RELATED"/>
    <property type="match status" value="1"/>
</dbReference>
<dbReference type="RefSeq" id="WP_163964453.1">
    <property type="nucleotide sequence ID" value="NZ_JAAGNX010000002.1"/>
</dbReference>
<evidence type="ECO:0000256" key="2">
    <source>
        <dbReference type="ARBA" id="ARBA00005745"/>
    </source>
</evidence>
<feature type="domain" description="Type II secretion system protein GspF" evidence="9">
    <location>
        <begin position="84"/>
        <end position="207"/>
    </location>
</feature>
<dbReference type="GO" id="GO:0005886">
    <property type="term" value="C:plasma membrane"/>
    <property type="evidence" value="ECO:0007669"/>
    <property type="project" value="UniProtKB-SubCell"/>
</dbReference>